<evidence type="ECO:0000256" key="3">
    <source>
        <dbReference type="ARBA" id="ARBA00022737"/>
    </source>
</evidence>
<dbReference type="SUPFAM" id="SSF52200">
    <property type="entry name" value="Toll/Interleukin receptor TIR domain"/>
    <property type="match status" value="1"/>
</dbReference>
<dbReference type="InterPro" id="IPR044974">
    <property type="entry name" value="Disease_R_plants"/>
</dbReference>
<keyword evidence="6" id="KW-0520">NAD</keyword>
<evidence type="ECO:0000256" key="7">
    <source>
        <dbReference type="ARBA" id="ARBA00047304"/>
    </source>
</evidence>
<dbReference type="PROSITE" id="PS50104">
    <property type="entry name" value="TIR"/>
    <property type="match status" value="1"/>
</dbReference>
<dbReference type="GO" id="GO:0043531">
    <property type="term" value="F:ADP binding"/>
    <property type="evidence" value="ECO:0007669"/>
    <property type="project" value="InterPro"/>
</dbReference>
<proteinExistence type="predicted"/>
<dbReference type="InterPro" id="IPR023485">
    <property type="entry name" value="Ptyr_pPase"/>
</dbReference>
<dbReference type="InterPro" id="IPR027417">
    <property type="entry name" value="P-loop_NTPase"/>
</dbReference>
<dbReference type="InterPro" id="IPR058192">
    <property type="entry name" value="WHD_ROQ1-like"/>
</dbReference>
<dbReference type="FunFam" id="1.10.8.430:FF:000002">
    <property type="entry name" value="Disease resistance protein (TIR-NBS-LRR class)"/>
    <property type="match status" value="1"/>
</dbReference>
<dbReference type="Pfam" id="PF00931">
    <property type="entry name" value="NB-ARC"/>
    <property type="match status" value="1"/>
</dbReference>
<dbReference type="SUPFAM" id="SSF52540">
    <property type="entry name" value="P-loop containing nucleoside triphosphate hydrolases"/>
    <property type="match status" value="1"/>
</dbReference>
<dbReference type="SUPFAM" id="SSF46785">
    <property type="entry name" value="Winged helix' DNA-binding domain"/>
    <property type="match status" value="1"/>
</dbReference>
<comment type="catalytic activity">
    <reaction evidence="7">
        <text>NAD(+) + H2O = ADP-D-ribose + nicotinamide + H(+)</text>
        <dbReference type="Rhea" id="RHEA:16301"/>
        <dbReference type="ChEBI" id="CHEBI:15377"/>
        <dbReference type="ChEBI" id="CHEBI:15378"/>
        <dbReference type="ChEBI" id="CHEBI:17154"/>
        <dbReference type="ChEBI" id="CHEBI:57540"/>
        <dbReference type="ChEBI" id="CHEBI:57967"/>
        <dbReference type="EC" id="3.2.2.6"/>
    </reaction>
    <physiologicalReaction direction="left-to-right" evidence="7">
        <dbReference type="Rhea" id="RHEA:16302"/>
    </physiologicalReaction>
</comment>
<keyword evidence="4" id="KW-0378">Hydrolase</keyword>
<dbReference type="InterPro" id="IPR042197">
    <property type="entry name" value="Apaf_helical"/>
</dbReference>
<dbReference type="Pfam" id="PF23282">
    <property type="entry name" value="WHD_ROQ1"/>
    <property type="match status" value="1"/>
</dbReference>
<dbReference type="GO" id="GO:0006952">
    <property type="term" value="P:defense response"/>
    <property type="evidence" value="ECO:0007669"/>
    <property type="project" value="UniProtKB-KW"/>
</dbReference>
<dbReference type="SMART" id="SM00255">
    <property type="entry name" value="TIR"/>
    <property type="match status" value="1"/>
</dbReference>
<keyword evidence="3" id="KW-0677">Repeat</keyword>
<dbReference type="ExpressionAtlas" id="B7U887">
    <property type="expression patterns" value="baseline and differential"/>
</dbReference>
<dbReference type="Gene3D" id="3.40.50.300">
    <property type="entry name" value="P-loop containing nucleotide triphosphate hydrolases"/>
    <property type="match status" value="1"/>
</dbReference>
<dbReference type="SUPFAM" id="SSF52058">
    <property type="entry name" value="L domain-like"/>
    <property type="match status" value="1"/>
</dbReference>
<dbReference type="SMART" id="SM00226">
    <property type="entry name" value="LMWPc"/>
    <property type="match status" value="1"/>
</dbReference>
<sequence length="1135" mass="129061">MADPRMRSAAKRRGVEITSLSRSIKASDFREFDLILAMDEQNKEDILKAYSVWKVKLMCSYCKKHNDKFVPDPYYGGAQGFEKVLDLLENALAAVALTKFRFQQDNQESNSSSLSLPSPATSVSRNWKHDVFPSFHGADVRRTFLSHILESFRRKGIDPFIDNNIERSKSIGPELKEAIQGSKIAIVLLSRKYASSSWCLDELAEIMKCRQMVGQIVMTIFYEVDPTDIKKQTGEFGKAFTKTCKGKLKEQVERWRKALEDVATIAGEHSRNWSNEAEMIEKISTDVSNMLDLSIPSKDFDDFVGMAAHMERTEQLLRLDLDEVRMIGIWGPPGIGKTTIARFLLNQVSDRFQLSAIMVNIKGCYRRPCFDEYSAQLQLQNQMLSQMINHKDIMISHLGVAQERLRDKKVFLVLDEVDQLGQLDALAKETRWFGPGSRIIITTEDLGVLKAHGINHVYKVGYPSNYEAFQIFCMNAFGQKQPHEGFDEIAREVMALAGELPLGLKVLGSALRGKSKPEWERTLPRLRTSLDGKIGSIIQFSFDALCDEDKYLFLYIACLFNFQSVHRVEEVLANKFSHVRHGLDVLDEKSLISIKNGRIFMHTLLEQFGIETSRKQFVHHGYRKHQLLVGERDICEVLDDDTTQLRNLKWMDLSYSSYLKELPNLSTATNLEELKLRNCSSLVELPSSIEKLISLQILDLQDCSSLVELPSFGNTTKLKKLDLGNCSSLVKLPPSINANNLQELSLINCSRVVELPAIENATKLRELELQNCSSLIELPLSIGTANNLWILDISGCSSLVKLPSSIGDMTSLEGFDLSNCSNLVELPSSIGNLQKLYMLRMCGCSKLETLPTNINLISLRILNLTDCSQLKSFPEISTHISELRLNGTAIKEVPLSITSWSRLAVYEMSYFESLKEFPYALDIITDLLLVSEDIQEVPPRVKRMSRLRDLRLNNCNNLVSLPQLSNSLAYIYADNCKSLERLDCCFNNPEISLYFPNCFKLNQEARDLIMHTSTRKCAMLPGTQVPPCFNHRATSGDSLKIKLKESSLRTTLRFKACIMLVKGNEEMRYDRKSMSVDIVIRDEQNDLKVQCTPRYQFIYPVLTEHIYTFELEVEEVTSTELVFELRPLFERSILV</sequence>
<keyword evidence="2" id="KW-0433">Leucine-rich repeat</keyword>
<dbReference type="CDD" id="cd01127">
    <property type="entry name" value="TrwB_TraG_TraD_VirD4"/>
    <property type="match status" value="1"/>
</dbReference>
<dbReference type="InterPro" id="IPR032675">
    <property type="entry name" value="LRR_dom_sf"/>
</dbReference>
<dbReference type="Pfam" id="PF01582">
    <property type="entry name" value="TIR"/>
    <property type="match status" value="1"/>
</dbReference>
<feature type="domain" description="TIR" evidence="8">
    <location>
        <begin position="127"/>
        <end position="291"/>
    </location>
</feature>
<dbReference type="FunFam" id="3.40.50.300:FF:001002">
    <property type="entry name" value="Disease resistance protein (TIR-NBS-LRR class)"/>
    <property type="match status" value="1"/>
</dbReference>
<dbReference type="InterPro" id="IPR035897">
    <property type="entry name" value="Toll_tir_struct_dom_sf"/>
</dbReference>
<dbReference type="Gene3D" id="3.80.10.10">
    <property type="entry name" value="Ribonuclease Inhibitor"/>
    <property type="match status" value="3"/>
</dbReference>
<evidence type="ECO:0000256" key="4">
    <source>
        <dbReference type="ARBA" id="ARBA00022801"/>
    </source>
</evidence>
<dbReference type="Gene3D" id="3.40.50.2300">
    <property type="match status" value="1"/>
</dbReference>
<dbReference type="InterPro" id="IPR002182">
    <property type="entry name" value="NB-ARC"/>
</dbReference>
<dbReference type="Pfam" id="PF20160">
    <property type="entry name" value="C-JID"/>
    <property type="match status" value="1"/>
</dbReference>
<dbReference type="PRINTS" id="PR00364">
    <property type="entry name" value="DISEASERSIST"/>
</dbReference>
<accession>B7U887</accession>
<evidence type="ECO:0000256" key="6">
    <source>
        <dbReference type="ARBA" id="ARBA00023027"/>
    </source>
</evidence>
<dbReference type="Gene3D" id="1.10.8.430">
    <property type="entry name" value="Helical domain of apoptotic protease-activating factors"/>
    <property type="match status" value="1"/>
</dbReference>
<keyword evidence="5" id="KW-0611">Plant defense</keyword>
<dbReference type="InterPro" id="IPR045344">
    <property type="entry name" value="C-JID"/>
</dbReference>
<evidence type="ECO:0000259" key="8">
    <source>
        <dbReference type="PROSITE" id="PS50104"/>
    </source>
</evidence>
<dbReference type="Gene3D" id="3.40.50.10140">
    <property type="entry name" value="Toll/interleukin-1 receptor homology (TIR) domain"/>
    <property type="match status" value="1"/>
</dbReference>
<dbReference type="InterPro" id="IPR036196">
    <property type="entry name" value="Ptyr_pPase_sf"/>
</dbReference>
<reference evidence="9" key="1">
    <citation type="journal article" date="2009" name="Proc. Natl. Acad. Sci. U.S.A.">
        <title>Incremental steps toward incompatibility revealed by Arabidopsis epistatic interactions modulating salicylic acid pathway activation.</title>
        <authorList>
            <person name="Alcazar R."/>
            <person name="Garcia A.V."/>
            <person name="Parker J.E."/>
            <person name="Reymond M."/>
        </authorList>
    </citation>
    <scope>NUCLEOTIDE SEQUENCE</scope>
</reference>
<dbReference type="EMBL" id="FJ446580">
    <property type="protein sequence ID" value="ACJ64861.1"/>
    <property type="molecule type" value="Genomic_DNA"/>
</dbReference>
<name>B7U887_ARATH</name>
<dbReference type="FunFam" id="3.40.50.10140:FF:000007">
    <property type="entry name" value="Disease resistance protein (TIR-NBS-LRR class)"/>
    <property type="match status" value="1"/>
</dbReference>
<organism evidence="9">
    <name type="scientific">Arabidopsis thaliana</name>
    <name type="common">Mouse-ear cress</name>
    <dbReference type="NCBI Taxonomy" id="3702"/>
    <lineage>
        <taxon>Eukaryota</taxon>
        <taxon>Viridiplantae</taxon>
        <taxon>Streptophyta</taxon>
        <taxon>Embryophyta</taxon>
        <taxon>Tracheophyta</taxon>
        <taxon>Spermatophyta</taxon>
        <taxon>Magnoliopsida</taxon>
        <taxon>eudicotyledons</taxon>
        <taxon>Gunneridae</taxon>
        <taxon>Pentapetalae</taxon>
        <taxon>rosids</taxon>
        <taxon>malvids</taxon>
        <taxon>Brassicales</taxon>
        <taxon>Brassicaceae</taxon>
        <taxon>Camelineae</taxon>
        <taxon>Arabidopsis</taxon>
    </lineage>
</organism>
<dbReference type="SUPFAM" id="SSF52788">
    <property type="entry name" value="Phosphotyrosine protein phosphatases I"/>
    <property type="match status" value="1"/>
</dbReference>
<dbReference type="Pfam" id="PF01451">
    <property type="entry name" value="LMWPc"/>
    <property type="match status" value="1"/>
</dbReference>
<dbReference type="EC" id="3.2.2.6" evidence="1"/>
<evidence type="ECO:0000256" key="2">
    <source>
        <dbReference type="ARBA" id="ARBA00022614"/>
    </source>
</evidence>
<protein>
    <recommendedName>
        <fullName evidence="1">ADP-ribosyl cyclase/cyclic ADP-ribose hydrolase</fullName>
        <ecNumber evidence="1">3.2.2.6</ecNumber>
    </recommendedName>
</protein>
<dbReference type="PANTHER" id="PTHR11017">
    <property type="entry name" value="LEUCINE-RICH REPEAT-CONTAINING PROTEIN"/>
    <property type="match status" value="1"/>
</dbReference>
<evidence type="ECO:0000313" key="9">
    <source>
        <dbReference type="EMBL" id="ACJ64861.1"/>
    </source>
</evidence>
<dbReference type="GO" id="GO:0061809">
    <property type="term" value="F:NAD+ nucleosidase activity, cyclic ADP-ribose generating"/>
    <property type="evidence" value="ECO:0007669"/>
    <property type="project" value="UniProtKB-EC"/>
</dbReference>
<dbReference type="GO" id="GO:0007165">
    <property type="term" value="P:signal transduction"/>
    <property type="evidence" value="ECO:0007669"/>
    <property type="project" value="InterPro"/>
</dbReference>
<dbReference type="AlphaFoldDB" id="B7U887"/>
<dbReference type="PANTHER" id="PTHR11017:SF411">
    <property type="entry name" value="ADP-RIBOSYL CYCLASE_CYCLIC ADP-RIBOSE HYDROLASE-RELATED"/>
    <property type="match status" value="1"/>
</dbReference>
<evidence type="ECO:0000256" key="1">
    <source>
        <dbReference type="ARBA" id="ARBA00011982"/>
    </source>
</evidence>
<dbReference type="FunFam" id="3.80.10.10:FF:000845">
    <property type="entry name" value="Disease resistance protein (TIR-NBS-LRR class)"/>
    <property type="match status" value="1"/>
</dbReference>
<dbReference type="InterPro" id="IPR036390">
    <property type="entry name" value="WH_DNA-bd_sf"/>
</dbReference>
<dbReference type="InterPro" id="IPR000157">
    <property type="entry name" value="TIR_dom"/>
</dbReference>
<evidence type="ECO:0000256" key="5">
    <source>
        <dbReference type="ARBA" id="ARBA00022821"/>
    </source>
</evidence>